<accession>A0A645H452</accession>
<organism evidence="1">
    <name type="scientific">bioreactor metagenome</name>
    <dbReference type="NCBI Taxonomy" id="1076179"/>
    <lineage>
        <taxon>unclassified sequences</taxon>
        <taxon>metagenomes</taxon>
        <taxon>ecological metagenomes</taxon>
    </lineage>
</organism>
<sequence length="122" mass="13636">MAARRFLQRLEQFRFLRLQVFDDFPIFALDGLDVDLLDMDQAQQLANRLRHVAAAFVAGAATLGYADLGPELGLVHPQLAADLAYIEAIGVLHDRVLCRVVRRLLRLTLSVVGSYNLSCRVT</sequence>
<dbReference type="EMBL" id="VSSQ01085689">
    <property type="protein sequence ID" value="MPN33266.1"/>
    <property type="molecule type" value="Genomic_DNA"/>
</dbReference>
<protein>
    <submittedName>
        <fullName evidence="1">Uncharacterized protein</fullName>
    </submittedName>
</protein>
<name>A0A645H452_9ZZZZ</name>
<reference evidence="1" key="1">
    <citation type="submission" date="2019-08" db="EMBL/GenBank/DDBJ databases">
        <authorList>
            <person name="Kucharzyk K."/>
            <person name="Murdoch R.W."/>
            <person name="Higgins S."/>
            <person name="Loffler F."/>
        </authorList>
    </citation>
    <scope>NUCLEOTIDE SEQUENCE</scope>
</reference>
<proteinExistence type="predicted"/>
<dbReference type="AlphaFoldDB" id="A0A645H452"/>
<gene>
    <name evidence="1" type="ORF">SDC9_180751</name>
</gene>
<comment type="caution">
    <text evidence="1">The sequence shown here is derived from an EMBL/GenBank/DDBJ whole genome shotgun (WGS) entry which is preliminary data.</text>
</comment>
<evidence type="ECO:0000313" key="1">
    <source>
        <dbReference type="EMBL" id="MPN33266.1"/>
    </source>
</evidence>